<dbReference type="RefSeq" id="WP_216254237.1">
    <property type="nucleotide sequence ID" value="NZ_JAZHFS010000035.1"/>
</dbReference>
<organism evidence="1 2">
    <name type="scientific">Clostridium frigoriphilum</name>
    <dbReference type="NCBI Taxonomy" id="443253"/>
    <lineage>
        <taxon>Bacteria</taxon>
        <taxon>Bacillati</taxon>
        <taxon>Bacillota</taxon>
        <taxon>Clostridia</taxon>
        <taxon>Eubacteriales</taxon>
        <taxon>Clostridiaceae</taxon>
        <taxon>Clostridium</taxon>
    </lineage>
</organism>
<gene>
    <name evidence="1" type="ORF">SJI18_22165</name>
</gene>
<dbReference type="EMBL" id="JAZHFS010000035">
    <property type="protein sequence ID" value="MEF2114992.1"/>
    <property type="molecule type" value="Genomic_DNA"/>
</dbReference>
<sequence>MKHKWTENDDIAGLYLYLYKENMLDKKIENISDKLGMSLSSLKMKISNFKSIAKGKGLDHASAQSVEVYKNYCGLNKIEFAKLVNNIIK</sequence>
<evidence type="ECO:0000313" key="2">
    <source>
        <dbReference type="Proteomes" id="UP001498469"/>
    </source>
</evidence>
<evidence type="ECO:0000313" key="1">
    <source>
        <dbReference type="EMBL" id="MEF2114992.1"/>
    </source>
</evidence>
<dbReference type="Proteomes" id="UP001498469">
    <property type="component" value="Unassembled WGS sequence"/>
</dbReference>
<reference evidence="1 2" key="1">
    <citation type="submission" date="2023-11" db="EMBL/GenBank/DDBJ databases">
        <title>Draft genome sequence of a psychrophilic Clostridium strain from permafrost water brine.</title>
        <authorList>
            <person name="Shcherbakova V.A."/>
            <person name="Trubitsyn V.E."/>
            <person name="Zakharyuk A.G."/>
        </authorList>
    </citation>
    <scope>NUCLEOTIDE SEQUENCE [LARGE SCALE GENOMIC DNA]</scope>
    <source>
        <strain evidence="1 2">14F</strain>
    </source>
</reference>
<accession>A0ABU7UUF7</accession>
<name>A0ABU7UUF7_9CLOT</name>
<proteinExistence type="predicted"/>
<keyword evidence="2" id="KW-1185">Reference proteome</keyword>
<comment type="caution">
    <text evidence="1">The sequence shown here is derived from an EMBL/GenBank/DDBJ whole genome shotgun (WGS) entry which is preliminary data.</text>
</comment>
<protein>
    <submittedName>
        <fullName evidence="1">Uncharacterized protein</fullName>
    </submittedName>
</protein>